<dbReference type="GO" id="GO:0000347">
    <property type="term" value="C:THO complex"/>
    <property type="evidence" value="ECO:0007669"/>
    <property type="project" value="UniProtKB-ARBA"/>
</dbReference>
<evidence type="ECO:0000256" key="3">
    <source>
        <dbReference type="ARBA" id="ARBA00022840"/>
    </source>
</evidence>
<dbReference type="GO" id="GO:0003697">
    <property type="term" value="F:single-stranded DNA binding"/>
    <property type="evidence" value="ECO:0007669"/>
    <property type="project" value="TreeGrafter"/>
</dbReference>
<evidence type="ECO:0000313" key="6">
    <source>
        <dbReference type="Proteomes" id="UP000306102"/>
    </source>
</evidence>
<dbReference type="PANTHER" id="PTHR11630">
    <property type="entry name" value="DNA REPLICATION LICENSING FACTOR MCM FAMILY MEMBER"/>
    <property type="match status" value="1"/>
</dbReference>
<proteinExistence type="predicted"/>
<protein>
    <recommendedName>
        <fullName evidence="1">DNA helicase</fullName>
        <ecNumber evidence="1">3.6.4.12</ecNumber>
    </recommendedName>
</protein>
<dbReference type="PROSITE" id="PS00847">
    <property type="entry name" value="MCM_1"/>
    <property type="match status" value="1"/>
</dbReference>
<dbReference type="InterPro" id="IPR018525">
    <property type="entry name" value="MCM_CS"/>
</dbReference>
<feature type="domain" description="MCM C-terminal AAA(+) ATPase" evidence="4">
    <location>
        <begin position="1"/>
        <end position="99"/>
    </location>
</feature>
<name>A0A4S4DIJ0_CAMSN</name>
<dbReference type="SMART" id="SM00350">
    <property type="entry name" value="MCM"/>
    <property type="match status" value="1"/>
</dbReference>
<keyword evidence="2" id="KW-0547">Nucleotide-binding</keyword>
<dbReference type="GO" id="GO:1902975">
    <property type="term" value="P:mitotic DNA replication initiation"/>
    <property type="evidence" value="ECO:0007669"/>
    <property type="project" value="TreeGrafter"/>
</dbReference>
<sequence>MAIYTTGKGASAIELIATIHKDPVTREWALEGGAFVIADKGICLIDEFDKMNEQGRYDSSKTFSQNVESTNPIISRFDILCVVKDVVDLVKDEMLARFVVDSHFKSQPKGVNIHEKSISNSHDKIETSSMPTDPEILPQDLLKNLTFAKLNVFPSFHDAGLNKLTQVYAELWRESLVRFSFLFFPMFQSICDFIHVIS</sequence>
<dbReference type="GO" id="GO:0005524">
    <property type="term" value="F:ATP binding"/>
    <property type="evidence" value="ECO:0007669"/>
    <property type="project" value="UniProtKB-KW"/>
</dbReference>
<dbReference type="InterPro" id="IPR031327">
    <property type="entry name" value="MCM"/>
</dbReference>
<evidence type="ECO:0000256" key="1">
    <source>
        <dbReference type="ARBA" id="ARBA00012551"/>
    </source>
</evidence>
<keyword evidence="3" id="KW-0067">ATP-binding</keyword>
<accession>A0A4S4DIJ0</accession>
<dbReference type="PROSITE" id="PS50051">
    <property type="entry name" value="MCM_2"/>
    <property type="match status" value="1"/>
</dbReference>
<gene>
    <name evidence="5" type="ORF">TEA_017915</name>
</gene>
<reference evidence="5 6" key="1">
    <citation type="journal article" date="2018" name="Proc. Natl. Acad. Sci. U.S.A.">
        <title>Draft genome sequence of Camellia sinensis var. sinensis provides insights into the evolution of the tea genome and tea quality.</title>
        <authorList>
            <person name="Wei C."/>
            <person name="Yang H."/>
            <person name="Wang S."/>
            <person name="Zhao J."/>
            <person name="Liu C."/>
            <person name="Gao L."/>
            <person name="Xia E."/>
            <person name="Lu Y."/>
            <person name="Tai Y."/>
            <person name="She G."/>
            <person name="Sun J."/>
            <person name="Cao H."/>
            <person name="Tong W."/>
            <person name="Gao Q."/>
            <person name="Li Y."/>
            <person name="Deng W."/>
            <person name="Jiang X."/>
            <person name="Wang W."/>
            <person name="Chen Q."/>
            <person name="Zhang S."/>
            <person name="Li H."/>
            <person name="Wu J."/>
            <person name="Wang P."/>
            <person name="Li P."/>
            <person name="Shi C."/>
            <person name="Zheng F."/>
            <person name="Jian J."/>
            <person name="Huang B."/>
            <person name="Shan D."/>
            <person name="Shi M."/>
            <person name="Fang C."/>
            <person name="Yue Y."/>
            <person name="Li F."/>
            <person name="Li D."/>
            <person name="Wei S."/>
            <person name="Han B."/>
            <person name="Jiang C."/>
            <person name="Yin Y."/>
            <person name="Xia T."/>
            <person name="Zhang Z."/>
            <person name="Bennetzen J.L."/>
            <person name="Zhao S."/>
            <person name="Wan X."/>
        </authorList>
    </citation>
    <scope>NUCLEOTIDE SEQUENCE [LARGE SCALE GENOMIC DNA]</scope>
    <source>
        <strain evidence="6">cv. Shuchazao</strain>
        <tissue evidence="5">Leaf</tissue>
    </source>
</reference>
<keyword evidence="6" id="KW-1185">Reference proteome</keyword>
<comment type="caution">
    <text evidence="5">The sequence shown here is derived from an EMBL/GenBank/DDBJ whole genome shotgun (WGS) entry which is preliminary data.</text>
</comment>
<dbReference type="GO" id="GO:0043138">
    <property type="term" value="F:3'-5' DNA helicase activity"/>
    <property type="evidence" value="ECO:0007669"/>
    <property type="project" value="TreeGrafter"/>
</dbReference>
<dbReference type="STRING" id="542762.A0A4S4DIJ0"/>
<dbReference type="AlphaFoldDB" id="A0A4S4DIJ0"/>
<dbReference type="EMBL" id="SDRB02011142">
    <property type="protein sequence ID" value="THG02651.1"/>
    <property type="molecule type" value="Genomic_DNA"/>
</dbReference>
<dbReference type="Pfam" id="PF00493">
    <property type="entry name" value="MCM"/>
    <property type="match status" value="1"/>
</dbReference>
<organism evidence="5 6">
    <name type="scientific">Camellia sinensis var. sinensis</name>
    <name type="common">China tea</name>
    <dbReference type="NCBI Taxonomy" id="542762"/>
    <lineage>
        <taxon>Eukaryota</taxon>
        <taxon>Viridiplantae</taxon>
        <taxon>Streptophyta</taxon>
        <taxon>Embryophyta</taxon>
        <taxon>Tracheophyta</taxon>
        <taxon>Spermatophyta</taxon>
        <taxon>Magnoliopsida</taxon>
        <taxon>eudicotyledons</taxon>
        <taxon>Gunneridae</taxon>
        <taxon>Pentapetalae</taxon>
        <taxon>asterids</taxon>
        <taxon>Ericales</taxon>
        <taxon>Theaceae</taxon>
        <taxon>Camellia</taxon>
    </lineage>
</organism>
<dbReference type="Gene3D" id="3.40.50.300">
    <property type="entry name" value="P-loop containing nucleotide triphosphate hydrolases"/>
    <property type="match status" value="2"/>
</dbReference>
<dbReference type="EC" id="3.6.4.12" evidence="1"/>
<dbReference type="GO" id="GO:0042555">
    <property type="term" value="C:MCM complex"/>
    <property type="evidence" value="ECO:0007669"/>
    <property type="project" value="TreeGrafter"/>
</dbReference>
<dbReference type="PANTHER" id="PTHR11630:SF44">
    <property type="entry name" value="DNA REPLICATION LICENSING FACTOR MCM2"/>
    <property type="match status" value="1"/>
</dbReference>
<dbReference type="GO" id="GO:0000727">
    <property type="term" value="P:double-strand break repair via break-induced replication"/>
    <property type="evidence" value="ECO:0007669"/>
    <property type="project" value="TreeGrafter"/>
</dbReference>
<dbReference type="InterPro" id="IPR001208">
    <property type="entry name" value="MCM_dom"/>
</dbReference>
<dbReference type="Proteomes" id="UP000306102">
    <property type="component" value="Unassembled WGS sequence"/>
</dbReference>
<evidence type="ECO:0000259" key="4">
    <source>
        <dbReference type="PROSITE" id="PS50051"/>
    </source>
</evidence>
<evidence type="ECO:0000313" key="5">
    <source>
        <dbReference type="EMBL" id="THG02651.1"/>
    </source>
</evidence>
<evidence type="ECO:0000256" key="2">
    <source>
        <dbReference type="ARBA" id="ARBA00022741"/>
    </source>
</evidence>
<dbReference type="GO" id="GO:0017116">
    <property type="term" value="F:single-stranded DNA helicase activity"/>
    <property type="evidence" value="ECO:0007669"/>
    <property type="project" value="TreeGrafter"/>
</dbReference>
<dbReference type="InterPro" id="IPR027417">
    <property type="entry name" value="P-loop_NTPase"/>
</dbReference>